<reference evidence="1" key="1">
    <citation type="submission" date="2023-09" db="EMBL/GenBank/DDBJ databases">
        <title>Arcobacter tbilisiensis sp. nov. isolated from chicken meat in Tbilisi, Georgia.</title>
        <authorList>
            <person name="Matthias R."/>
            <person name="Zautner A.E."/>
        </authorList>
    </citation>
    <scope>NUCLEOTIDE SEQUENCE</scope>
    <source>
        <strain evidence="1">LEO 65</strain>
    </source>
</reference>
<sequence length="377" mass="44621">MTVAIENIEVETNEVIDTIVYLQLMSFLLPNTKSKDINEIINSTYKFVKNSSKFELISKLPEIKIILNQFVEQYMKEFPLKKTISQVAYEWNSFFKEGKNPLGYGINYGWLEEQMDLSKLYNYNYVPYHYKVGLYAHAGYGGVEEDVLLKDAFTTLVKTDKAFKLLNEYGLHIKKEDINNISNEEYKRISDIKFEVCSYSRLTVISFYAFVECFVNSVGYSYLLRNENILTNENKEVLKGYKKGSYLSLKSKIEQFQKIIRKDKKCKIITSDKNQIKEPFNTFFNNYEHLRNSAVHFSPMKEPIWLKPEEWVKIAKEFSELSLQVALEFWQSCYEDLNKPDYLGRFDFYKLYKLSEHRIENIEKATFKLYNEQIVAK</sequence>
<evidence type="ECO:0000313" key="1">
    <source>
        <dbReference type="EMBL" id="WNL36049.1"/>
    </source>
</evidence>
<accession>A0AA96IMG9</accession>
<proteinExistence type="predicted"/>
<protein>
    <submittedName>
        <fullName evidence="1">Uncharacterized protein</fullName>
    </submittedName>
</protein>
<dbReference type="EMBL" id="CP134842">
    <property type="protein sequence ID" value="WNL36049.1"/>
    <property type="molecule type" value="Genomic_DNA"/>
</dbReference>
<dbReference type="AlphaFoldDB" id="A0AA96IMG9"/>
<gene>
    <name evidence="1" type="ORF">RMQ66_10230</name>
</gene>
<name>A0AA96IMG9_9BACT</name>
<organism evidence="1">
    <name type="scientific">Arcobacter sp. AZ-2023</name>
    <dbReference type="NCBI Taxonomy" id="3074453"/>
    <lineage>
        <taxon>Bacteria</taxon>
        <taxon>Pseudomonadati</taxon>
        <taxon>Campylobacterota</taxon>
        <taxon>Epsilonproteobacteria</taxon>
        <taxon>Campylobacterales</taxon>
        <taxon>Arcobacteraceae</taxon>
        <taxon>Arcobacter</taxon>
    </lineage>
</organism>